<dbReference type="AlphaFoldDB" id="A0A8S1HEZ6"/>
<feature type="transmembrane region" description="Helical" evidence="1">
    <location>
        <begin position="75"/>
        <end position="95"/>
    </location>
</feature>
<dbReference type="InterPro" id="IPR019423">
    <property type="entry name" value="7TM_GPCR_serpentine_rcpt_Srj"/>
</dbReference>
<keyword evidence="3" id="KW-1185">Reference proteome</keyword>
<feature type="transmembrane region" description="Helical" evidence="1">
    <location>
        <begin position="176"/>
        <end position="200"/>
    </location>
</feature>
<feature type="transmembrane region" description="Helical" evidence="1">
    <location>
        <begin position="45"/>
        <end position="69"/>
    </location>
</feature>
<feature type="transmembrane region" description="Helical" evidence="1">
    <location>
        <begin position="115"/>
        <end position="138"/>
    </location>
</feature>
<dbReference type="PANTHER" id="PTHR45907:SF16">
    <property type="entry name" value="SERPENTINE RECEPTOR, CLASS J"/>
    <property type="match status" value="1"/>
</dbReference>
<dbReference type="SUPFAM" id="SSF81321">
    <property type="entry name" value="Family A G protein-coupled receptor-like"/>
    <property type="match status" value="1"/>
</dbReference>
<evidence type="ECO:0000256" key="1">
    <source>
        <dbReference type="SAM" id="Phobius"/>
    </source>
</evidence>
<evidence type="ECO:0000313" key="3">
    <source>
        <dbReference type="Proteomes" id="UP000835052"/>
    </source>
</evidence>
<reference evidence="2" key="1">
    <citation type="submission" date="2020-10" db="EMBL/GenBank/DDBJ databases">
        <authorList>
            <person name="Kikuchi T."/>
        </authorList>
    </citation>
    <scope>NUCLEOTIDE SEQUENCE</scope>
    <source>
        <strain evidence="2">NKZ352</strain>
    </source>
</reference>
<proteinExistence type="predicted"/>
<dbReference type="EMBL" id="CAJGYM010000038">
    <property type="protein sequence ID" value="CAD6193785.1"/>
    <property type="molecule type" value="Genomic_DNA"/>
</dbReference>
<dbReference type="Proteomes" id="UP000835052">
    <property type="component" value="Unassembled WGS sequence"/>
</dbReference>
<sequence>MPEIDVGFIPKWLPRFFCFFSFIFNPLLIYLVITQNKCKIGPYRQFLVCFALFDMTYSVVDVIVGMNRIYGEIGVIIRCAFICLSYGIFELHFIYRYIALCRPHLIHWFTRPLYIFGWFLFWLSFGIYWGFAGSLAYFDKEDREFLRGTFLVSYKVNIDELGLIGVRYKTARPETLLRYCIALGMANVISISVIVSYVFLGYKVILKMIHTYSIRPDLKGERDGGVGWTRSVCVRGFWQEFNLTDSGYS</sequence>
<keyword evidence="1" id="KW-1133">Transmembrane helix</keyword>
<accession>A0A8S1HEZ6</accession>
<organism evidence="2 3">
    <name type="scientific">Caenorhabditis auriculariae</name>
    <dbReference type="NCBI Taxonomy" id="2777116"/>
    <lineage>
        <taxon>Eukaryota</taxon>
        <taxon>Metazoa</taxon>
        <taxon>Ecdysozoa</taxon>
        <taxon>Nematoda</taxon>
        <taxon>Chromadorea</taxon>
        <taxon>Rhabditida</taxon>
        <taxon>Rhabditina</taxon>
        <taxon>Rhabditomorpha</taxon>
        <taxon>Rhabditoidea</taxon>
        <taxon>Rhabditidae</taxon>
        <taxon>Peloderinae</taxon>
        <taxon>Caenorhabditis</taxon>
    </lineage>
</organism>
<name>A0A8S1HEZ6_9PELO</name>
<dbReference type="Pfam" id="PF10319">
    <property type="entry name" value="7TM_GPCR_Srj"/>
    <property type="match status" value="1"/>
</dbReference>
<evidence type="ECO:0008006" key="4">
    <source>
        <dbReference type="Google" id="ProtNLM"/>
    </source>
</evidence>
<dbReference type="PANTHER" id="PTHR45907">
    <property type="entry name" value="SERPENTINE RECEPTOR, CLASS J"/>
    <property type="match status" value="1"/>
</dbReference>
<comment type="caution">
    <text evidence="2">The sequence shown here is derived from an EMBL/GenBank/DDBJ whole genome shotgun (WGS) entry which is preliminary data.</text>
</comment>
<feature type="transmembrane region" description="Helical" evidence="1">
    <location>
        <begin position="12"/>
        <end position="33"/>
    </location>
</feature>
<evidence type="ECO:0000313" key="2">
    <source>
        <dbReference type="EMBL" id="CAD6193785.1"/>
    </source>
</evidence>
<keyword evidence="1" id="KW-0812">Transmembrane</keyword>
<protein>
    <recommendedName>
        <fullName evidence="4">G-protein coupled receptors family 1 profile domain-containing protein</fullName>
    </recommendedName>
</protein>
<keyword evidence="1" id="KW-0472">Membrane</keyword>
<dbReference type="OrthoDB" id="5783895at2759"/>
<gene>
    <name evidence="2" type="ORF">CAUJ_LOCUS9704</name>
</gene>